<dbReference type="PANTHER" id="PTHR30332">
    <property type="entry name" value="PROBABLE GENERAL SECRETION PATHWAY PROTEIN D"/>
    <property type="match status" value="1"/>
</dbReference>
<dbReference type="PANTHER" id="PTHR30332:SF17">
    <property type="entry name" value="TYPE IV PILIATION SYSTEM PROTEIN DR_0774-RELATED"/>
    <property type="match status" value="1"/>
</dbReference>
<dbReference type="AlphaFoldDB" id="A0A2K9LFZ7"/>
<keyword evidence="6" id="KW-1185">Reference proteome</keyword>
<dbReference type="Pfam" id="PF00263">
    <property type="entry name" value="Secretin"/>
    <property type="match status" value="1"/>
</dbReference>
<dbReference type="InterPro" id="IPR050810">
    <property type="entry name" value="Bact_Secretion_Sys_Channel"/>
</dbReference>
<evidence type="ECO:0000313" key="6">
    <source>
        <dbReference type="Proteomes" id="UP000235116"/>
    </source>
</evidence>
<accession>A0A2K9LFZ7</accession>
<dbReference type="PRINTS" id="PR00811">
    <property type="entry name" value="BCTERIALGSPD"/>
</dbReference>
<protein>
    <submittedName>
        <fullName evidence="5">Uncharacterized protein</fullName>
    </submittedName>
</protein>
<comment type="similarity">
    <text evidence="1">Belongs to the bacterial secretin family.</text>
</comment>
<dbReference type="Proteomes" id="UP000235116">
    <property type="component" value="Chromosome"/>
</dbReference>
<evidence type="ECO:0000259" key="3">
    <source>
        <dbReference type="Pfam" id="PF00263"/>
    </source>
</evidence>
<evidence type="ECO:0000313" key="5">
    <source>
        <dbReference type="EMBL" id="AUM11279.1"/>
    </source>
</evidence>
<name>A0A2K9LFZ7_9GAMM</name>
<evidence type="ECO:0000259" key="4">
    <source>
        <dbReference type="Pfam" id="PF13629"/>
    </source>
</evidence>
<dbReference type="GO" id="GO:0015627">
    <property type="term" value="C:type II protein secretion system complex"/>
    <property type="evidence" value="ECO:0007669"/>
    <property type="project" value="TreeGrafter"/>
</dbReference>
<evidence type="ECO:0000256" key="2">
    <source>
        <dbReference type="SAM" id="SignalP"/>
    </source>
</evidence>
<reference evidence="6" key="1">
    <citation type="submission" date="2017-08" db="EMBL/GenBank/DDBJ databases">
        <title>Direct submision.</title>
        <authorList>
            <person name="Kim S.-J."/>
            <person name="Rhee S.-K."/>
        </authorList>
    </citation>
    <scope>NUCLEOTIDE SEQUENCE [LARGE SCALE GENOMIC DNA]</scope>
    <source>
        <strain evidence="6">GI5</strain>
    </source>
</reference>
<feature type="domain" description="Type II/III secretion system secretin-like" evidence="3">
    <location>
        <begin position="238"/>
        <end position="393"/>
    </location>
</feature>
<dbReference type="InterPro" id="IPR001775">
    <property type="entry name" value="GspD/PilQ"/>
</dbReference>
<feature type="chain" id="PRO_5014701082" evidence="2">
    <location>
        <begin position="28"/>
        <end position="424"/>
    </location>
</feature>
<dbReference type="EMBL" id="CP022684">
    <property type="protein sequence ID" value="AUM11279.1"/>
    <property type="molecule type" value="Genomic_DNA"/>
</dbReference>
<dbReference type="GO" id="GO:0009306">
    <property type="term" value="P:protein secretion"/>
    <property type="evidence" value="ECO:0007669"/>
    <property type="project" value="InterPro"/>
</dbReference>
<gene>
    <name evidence="5" type="ORF">Kalk_02025</name>
</gene>
<dbReference type="InterPro" id="IPR032789">
    <property type="entry name" value="T2SS-T3SS_pil_N"/>
</dbReference>
<dbReference type="OrthoDB" id="9775455at2"/>
<dbReference type="InterPro" id="IPR004846">
    <property type="entry name" value="T2SS/T3SS_dom"/>
</dbReference>
<feature type="domain" description="Pilus formation protein N-terminal" evidence="4">
    <location>
        <begin position="32"/>
        <end position="94"/>
    </location>
</feature>
<evidence type="ECO:0000256" key="1">
    <source>
        <dbReference type="RuleBase" id="RU004003"/>
    </source>
</evidence>
<proteinExistence type="inferred from homology"/>
<dbReference type="RefSeq" id="WP_101892619.1">
    <property type="nucleotide sequence ID" value="NZ_CP022684.1"/>
</dbReference>
<sequence>MSRHCARALLLTLVAVASLLASARLMAADGYAGTVNIIQGQTRLMPYPGVTRVSIGHADVANAQPTGPDEILLTGLKAGVTDLRIWKEGGSQIRYLLKVIDNSWVQILEVANIVLADVEGVNAREENGIIFIEGRVLREQDIPIIEDMKKKLSKEIGSGTVVFNIVRPKVSLQAMILLDVQVVEVRRDDLMNAGIEWGGSAAGPFYNLAGQFHGVLDFEKTSSVFGIATQIGSTINLLQTNGIARVLAQPKLVTKSGSKAEFLAGGEIPIPIRGGDGELTVEFKQVGVILDFEPVADPDGFINTKINVEVSAVDDSVEVLDIPGFITRKTNMEMNVQTGQTMVISGMLKAEDGKSVAKVPGLGSIPILGELFKSRDFRENTTELVIFVTPYLVDPDSKRNKDMLEYADKLSTDAGDDLKFSIYD</sequence>
<dbReference type="Pfam" id="PF13629">
    <property type="entry name" value="T2SS-T3SS_pil_N"/>
    <property type="match status" value="1"/>
</dbReference>
<dbReference type="KEGG" id="kak:Kalk_02025"/>
<feature type="signal peptide" evidence="2">
    <location>
        <begin position="1"/>
        <end position="27"/>
    </location>
</feature>
<keyword evidence="2" id="KW-0732">Signal</keyword>
<organism evidence="5 6">
    <name type="scientific">Ketobacter alkanivorans</name>
    <dbReference type="NCBI Taxonomy" id="1917421"/>
    <lineage>
        <taxon>Bacteria</taxon>
        <taxon>Pseudomonadati</taxon>
        <taxon>Pseudomonadota</taxon>
        <taxon>Gammaproteobacteria</taxon>
        <taxon>Pseudomonadales</taxon>
        <taxon>Ketobacteraceae</taxon>
        <taxon>Ketobacter</taxon>
    </lineage>
</organism>